<sequence>MRNLGLVTKTRFGLPAHRFTCGICVPASCQPPSIVKLVRSMYLGTHFRAILRANITVDGCPLAGTKEEYSTAYYLFM</sequence>
<accession>A0A8S0Z141</accession>
<dbReference type="AlphaFoldDB" id="A0A8S0Z141"/>
<evidence type="ECO:0000313" key="2">
    <source>
        <dbReference type="Proteomes" id="UP000494256"/>
    </source>
</evidence>
<organism evidence="1 2">
    <name type="scientific">Arctia plantaginis</name>
    <name type="common">Wood tiger moth</name>
    <name type="synonym">Phalaena plantaginis</name>
    <dbReference type="NCBI Taxonomy" id="874455"/>
    <lineage>
        <taxon>Eukaryota</taxon>
        <taxon>Metazoa</taxon>
        <taxon>Ecdysozoa</taxon>
        <taxon>Arthropoda</taxon>
        <taxon>Hexapoda</taxon>
        <taxon>Insecta</taxon>
        <taxon>Pterygota</taxon>
        <taxon>Neoptera</taxon>
        <taxon>Endopterygota</taxon>
        <taxon>Lepidoptera</taxon>
        <taxon>Glossata</taxon>
        <taxon>Ditrysia</taxon>
        <taxon>Noctuoidea</taxon>
        <taxon>Erebidae</taxon>
        <taxon>Arctiinae</taxon>
        <taxon>Arctia</taxon>
    </lineage>
</organism>
<comment type="caution">
    <text evidence="1">The sequence shown here is derived from an EMBL/GenBank/DDBJ whole genome shotgun (WGS) entry which is preliminary data.</text>
</comment>
<gene>
    <name evidence="1" type="ORF">APLA_LOCUS2400</name>
</gene>
<dbReference type="EMBL" id="CADEBD010000226">
    <property type="protein sequence ID" value="CAB3225743.1"/>
    <property type="molecule type" value="Genomic_DNA"/>
</dbReference>
<proteinExistence type="predicted"/>
<name>A0A8S0Z141_ARCPL</name>
<evidence type="ECO:0000313" key="1">
    <source>
        <dbReference type="EMBL" id="CAB3225743.1"/>
    </source>
</evidence>
<reference evidence="1 2" key="1">
    <citation type="submission" date="2020-04" db="EMBL/GenBank/DDBJ databases">
        <authorList>
            <person name="Wallbank WR R."/>
            <person name="Pardo Diaz C."/>
            <person name="Kozak K."/>
            <person name="Martin S."/>
            <person name="Jiggins C."/>
            <person name="Moest M."/>
            <person name="Warren A I."/>
            <person name="Byers J.R.P. K."/>
            <person name="Montejo-Kovacevich G."/>
            <person name="Yen C E."/>
        </authorList>
    </citation>
    <scope>NUCLEOTIDE SEQUENCE [LARGE SCALE GENOMIC DNA]</scope>
</reference>
<protein>
    <submittedName>
        <fullName evidence="1">Uncharacterized protein</fullName>
    </submittedName>
</protein>
<dbReference type="Proteomes" id="UP000494256">
    <property type="component" value="Unassembled WGS sequence"/>
</dbReference>